<protein>
    <submittedName>
        <fullName evidence="3">Uncharacterized protein</fullName>
    </submittedName>
</protein>
<dbReference type="CDD" id="cd15488">
    <property type="entry name" value="Tm-1-like"/>
    <property type="match status" value="1"/>
</dbReference>
<dbReference type="VEuPathDB" id="FungiDB:TRIVIDRAFT_79439"/>
<comment type="caution">
    <text evidence="3">The sequence shown here is derived from an EMBL/GenBank/DDBJ whole genome shotgun (WGS) entry which is preliminary data.</text>
</comment>
<keyword evidence="4" id="KW-1185">Reference proteome</keyword>
<feature type="domain" description="UPF0261" evidence="1">
    <location>
        <begin position="6"/>
        <end position="185"/>
    </location>
</feature>
<dbReference type="EMBL" id="ABDF02000001">
    <property type="protein sequence ID" value="EHK26834.1"/>
    <property type="molecule type" value="Genomic_DNA"/>
</dbReference>
<dbReference type="RefSeq" id="XP_013961053.1">
    <property type="nucleotide sequence ID" value="XM_014105578.1"/>
</dbReference>
<organism evidence="3 4">
    <name type="scientific">Hypocrea virens (strain Gv29-8 / FGSC 10586)</name>
    <name type="common">Gliocladium virens</name>
    <name type="synonym">Trichoderma virens</name>
    <dbReference type="NCBI Taxonomy" id="413071"/>
    <lineage>
        <taxon>Eukaryota</taxon>
        <taxon>Fungi</taxon>
        <taxon>Dikarya</taxon>
        <taxon>Ascomycota</taxon>
        <taxon>Pezizomycotina</taxon>
        <taxon>Sordariomycetes</taxon>
        <taxon>Hypocreomycetidae</taxon>
        <taxon>Hypocreales</taxon>
        <taxon>Hypocreaceae</taxon>
        <taxon>Trichoderma</taxon>
    </lineage>
</organism>
<feature type="domain" description="UPF0261" evidence="2">
    <location>
        <begin position="205"/>
        <end position="423"/>
    </location>
</feature>
<dbReference type="eggNOG" id="ENOG502QT37">
    <property type="taxonomic scope" value="Eukaryota"/>
</dbReference>
<dbReference type="Pfam" id="PF23189">
    <property type="entry name" value="UPF0261_C"/>
    <property type="match status" value="1"/>
</dbReference>
<dbReference type="InterPro" id="IPR044122">
    <property type="entry name" value="UPF0261_N"/>
</dbReference>
<dbReference type="Pfam" id="PF06792">
    <property type="entry name" value="UPF0261"/>
    <property type="match status" value="1"/>
</dbReference>
<dbReference type="OMA" id="RIAITMF"/>
<dbReference type="Gene3D" id="3.40.50.12030">
    <property type="entry name" value="Uncharacterised protein family UPF0261, NC domain"/>
    <property type="match status" value="1"/>
</dbReference>
<evidence type="ECO:0000259" key="2">
    <source>
        <dbReference type="Pfam" id="PF23189"/>
    </source>
</evidence>
<dbReference type="PIRSF" id="PIRSF033271">
    <property type="entry name" value="UCP033271"/>
    <property type="match status" value="1"/>
</dbReference>
<dbReference type="InParanoid" id="G9MDH2"/>
<proteinExistence type="predicted"/>
<dbReference type="GeneID" id="25798080"/>
<dbReference type="Proteomes" id="UP000007115">
    <property type="component" value="Unassembled WGS sequence"/>
</dbReference>
<dbReference type="PANTHER" id="PTHR31862">
    <property type="entry name" value="UPF0261 DOMAIN PROTEIN (AFU_ORTHOLOGUE AFUA_1G10120)"/>
    <property type="match status" value="1"/>
</dbReference>
<evidence type="ECO:0000259" key="1">
    <source>
        <dbReference type="Pfam" id="PF06792"/>
    </source>
</evidence>
<dbReference type="STRING" id="413071.G9MDH2"/>
<dbReference type="NCBIfam" id="NF002674">
    <property type="entry name" value="PRK02399.1-2"/>
    <property type="match status" value="1"/>
</dbReference>
<name>G9MDH2_HYPVG</name>
<dbReference type="InterPro" id="IPR008322">
    <property type="entry name" value="UPF0261"/>
</dbReference>
<dbReference type="OrthoDB" id="10264588at2759"/>
<dbReference type="Gene3D" id="3.40.50.12020">
    <property type="entry name" value="Uncharacterised protein family UPF0261, NN domain"/>
    <property type="match status" value="1"/>
</dbReference>
<evidence type="ECO:0000313" key="4">
    <source>
        <dbReference type="Proteomes" id="UP000007115"/>
    </source>
</evidence>
<evidence type="ECO:0000313" key="3">
    <source>
        <dbReference type="EMBL" id="EHK26834.1"/>
    </source>
</evidence>
<sequence>MSKIATVVIIGTCDTKLQELLFLRERVEETAGGVQTLLIDVGRNRCAHNAIAIPQYELLSTFGRGKAKGKDAIADLTRGEFVTLMTDCASQAVKGLYQQGLIHGIVCAGGSSGTALSAAVMRDVLPVGFPKLIVSTMASGDTRPIVGETDIALMHSVVDIAGLNPILRDILSNAGAAIASAALSYAARRNKKRYGAAEESESMKKWRVGITMFGVTTPGVDAIRSHLESNYPVETYVFHAVGTGGSAMERLIREGQLDAVIDLTTTEICDHLFGGVLSAGEGRLDAAVETSLPNIVSLGALDMVNFGPRNTLPEKHEGRVIYEHNPTVTLLRTSPDECREIGAFIAQKLSKTKRPDMIEVWIPKGGVSMIAVPGGPFEDQQADKALFEAVKSGLSGSGIKIVEDDRDVNDGGFAKDVAEALVAKLGLQKI</sequence>
<dbReference type="InterPro" id="IPR056778">
    <property type="entry name" value="UPF0261_C"/>
</dbReference>
<accession>G9MDH2</accession>
<dbReference type="AlphaFoldDB" id="G9MDH2"/>
<dbReference type="InterPro" id="IPR051353">
    <property type="entry name" value="Tobamovirus_resist_UPF0261"/>
</dbReference>
<gene>
    <name evidence="3" type="ORF">TRIVIDRAFT_79439</name>
</gene>
<reference evidence="3 4" key="1">
    <citation type="journal article" date="2011" name="Genome Biol.">
        <title>Comparative genome sequence analysis underscores mycoparasitism as the ancestral life style of Trichoderma.</title>
        <authorList>
            <person name="Kubicek C.P."/>
            <person name="Herrera-Estrella A."/>
            <person name="Seidl-Seiboth V."/>
            <person name="Martinez D.A."/>
            <person name="Druzhinina I.S."/>
            <person name="Thon M."/>
            <person name="Zeilinger S."/>
            <person name="Casas-Flores S."/>
            <person name="Horwitz B.A."/>
            <person name="Mukherjee P.K."/>
            <person name="Mukherjee M."/>
            <person name="Kredics L."/>
            <person name="Alcaraz L.D."/>
            <person name="Aerts A."/>
            <person name="Antal Z."/>
            <person name="Atanasova L."/>
            <person name="Cervantes-Badillo M.G."/>
            <person name="Challacombe J."/>
            <person name="Chertkov O."/>
            <person name="McCluskey K."/>
            <person name="Coulpier F."/>
            <person name="Deshpande N."/>
            <person name="von Doehren H."/>
            <person name="Ebbole D.J."/>
            <person name="Esquivel-Naranjo E.U."/>
            <person name="Fekete E."/>
            <person name="Flipphi M."/>
            <person name="Glaser F."/>
            <person name="Gomez-Rodriguez E.Y."/>
            <person name="Gruber S."/>
            <person name="Han C."/>
            <person name="Henrissat B."/>
            <person name="Hermosa R."/>
            <person name="Hernandez-Onate M."/>
            <person name="Karaffa L."/>
            <person name="Kosti I."/>
            <person name="Le Crom S."/>
            <person name="Lindquist E."/>
            <person name="Lucas S."/>
            <person name="Luebeck M."/>
            <person name="Luebeck P.S."/>
            <person name="Margeot A."/>
            <person name="Metz B."/>
            <person name="Misra M."/>
            <person name="Nevalainen H."/>
            <person name="Omann M."/>
            <person name="Packer N."/>
            <person name="Perrone G."/>
            <person name="Uresti-Rivera E.E."/>
            <person name="Salamov A."/>
            <person name="Schmoll M."/>
            <person name="Seiboth B."/>
            <person name="Shapiro H."/>
            <person name="Sukno S."/>
            <person name="Tamayo-Ramos J.A."/>
            <person name="Tisch D."/>
            <person name="Wiest A."/>
            <person name="Wilkinson H.H."/>
            <person name="Zhang M."/>
            <person name="Coutinho P.M."/>
            <person name="Kenerley C.M."/>
            <person name="Monte E."/>
            <person name="Baker S.E."/>
            <person name="Grigoriev I.V."/>
        </authorList>
    </citation>
    <scope>NUCLEOTIDE SEQUENCE [LARGE SCALE GENOMIC DNA]</scope>
    <source>
        <strain evidence="4">Gv29-8 / FGSC 10586</strain>
    </source>
</reference>
<dbReference type="PANTHER" id="PTHR31862:SF1">
    <property type="entry name" value="UPF0261 DOMAIN PROTEIN (AFU_ORTHOLOGUE AFUA_1G10120)"/>
    <property type="match status" value="1"/>
</dbReference>
<dbReference type="HOGENOM" id="CLU_036813_1_0_1"/>